<comment type="caution">
    <text evidence="1">The sequence shown here is derived from an EMBL/GenBank/DDBJ whole genome shotgun (WGS) entry which is preliminary data.</text>
</comment>
<dbReference type="RefSeq" id="WP_285933776.1">
    <property type="nucleotide sequence ID" value="NZ_JASTZU010000058.1"/>
</dbReference>
<dbReference type="InterPro" id="IPR016024">
    <property type="entry name" value="ARM-type_fold"/>
</dbReference>
<keyword evidence="2" id="KW-1185">Reference proteome</keyword>
<protein>
    <submittedName>
        <fullName evidence="1">Uncharacterized protein</fullName>
    </submittedName>
</protein>
<dbReference type="EMBL" id="JASTZU010000058">
    <property type="protein sequence ID" value="MDL4842506.1"/>
    <property type="molecule type" value="Genomic_DNA"/>
</dbReference>
<gene>
    <name evidence="1" type="ORF">QQS35_18895</name>
</gene>
<evidence type="ECO:0000313" key="1">
    <source>
        <dbReference type="EMBL" id="MDL4842506.1"/>
    </source>
</evidence>
<name>A0ABT7L9G8_9BACI</name>
<dbReference type="Proteomes" id="UP001235343">
    <property type="component" value="Unassembled WGS sequence"/>
</dbReference>
<sequence length="115" mass="13032">MNCENVIAKFIEHALIHGETQYSGDYKKGNKSSDILFELSSQIKSDPENGPKIVDRLLEEPNPSILIWISVPAIEMNYRRKDVIAILRKLASNKDLGIQGHNAEMTLKEIAKERL</sequence>
<accession>A0ABT7L9G8</accession>
<reference evidence="1 2" key="1">
    <citation type="submission" date="2023-06" db="EMBL/GenBank/DDBJ databases">
        <title>Aquibacillus rhizosphaerae LR5S19.</title>
        <authorList>
            <person name="Sun J.-Q."/>
        </authorList>
    </citation>
    <scope>NUCLEOTIDE SEQUENCE [LARGE SCALE GENOMIC DNA]</scope>
    <source>
        <strain evidence="1 2">LR5S19</strain>
    </source>
</reference>
<evidence type="ECO:0000313" key="2">
    <source>
        <dbReference type="Proteomes" id="UP001235343"/>
    </source>
</evidence>
<dbReference type="SUPFAM" id="SSF48371">
    <property type="entry name" value="ARM repeat"/>
    <property type="match status" value="1"/>
</dbReference>
<proteinExistence type="predicted"/>
<organism evidence="1 2">
    <name type="scientific">Aquibacillus rhizosphaerae</name>
    <dbReference type="NCBI Taxonomy" id="3051431"/>
    <lineage>
        <taxon>Bacteria</taxon>
        <taxon>Bacillati</taxon>
        <taxon>Bacillota</taxon>
        <taxon>Bacilli</taxon>
        <taxon>Bacillales</taxon>
        <taxon>Bacillaceae</taxon>
        <taxon>Aquibacillus</taxon>
    </lineage>
</organism>